<gene>
    <name evidence="1" type="ORF">F5544_14150</name>
</gene>
<keyword evidence="2" id="KW-1185">Reference proteome</keyword>
<dbReference type="Gene3D" id="1.10.1200.10">
    <property type="entry name" value="ACP-like"/>
    <property type="match status" value="1"/>
</dbReference>
<reference evidence="1 2" key="1">
    <citation type="journal article" date="2019" name="ACS Chem. Biol.">
        <title>Identification and Mobilization of a Cryptic Antibiotic Biosynthesis Gene Locus from a Human-Pathogenic Nocardia Isolate.</title>
        <authorList>
            <person name="Herisse M."/>
            <person name="Ishida K."/>
            <person name="Porter J.L."/>
            <person name="Howden B."/>
            <person name="Hertweck C."/>
            <person name="Stinear T.P."/>
            <person name="Pidot S.J."/>
        </authorList>
    </citation>
    <scope>NUCLEOTIDE SEQUENCE [LARGE SCALE GENOMIC DNA]</scope>
    <source>
        <strain evidence="1 2">AUSMDU00012717</strain>
    </source>
</reference>
<evidence type="ECO:0000313" key="2">
    <source>
        <dbReference type="Proteomes" id="UP000503540"/>
    </source>
</evidence>
<name>A0A6G9YCC1_9NOCA</name>
<accession>A0A6G9YCC1</accession>
<sequence>MPADLDTLARDQLAKVLRNGPEPAALDPDLDLVEAYGLTSLNKILFLTSLCRAAEVGLDHFTEDDLARMRTLGDVVTALRSNGHDH</sequence>
<dbReference type="InterPro" id="IPR036736">
    <property type="entry name" value="ACP-like_sf"/>
</dbReference>
<dbReference type="AlphaFoldDB" id="A0A6G9YCC1"/>
<dbReference type="RefSeq" id="WP_167473655.1">
    <property type="nucleotide sequence ID" value="NZ_CP046172.1"/>
</dbReference>
<dbReference type="Proteomes" id="UP000503540">
    <property type="component" value="Chromosome"/>
</dbReference>
<dbReference type="SUPFAM" id="SSF47336">
    <property type="entry name" value="ACP-like"/>
    <property type="match status" value="1"/>
</dbReference>
<dbReference type="KEGG" id="nah:F5544_14150"/>
<dbReference type="EMBL" id="CP046172">
    <property type="protein sequence ID" value="QIS10717.1"/>
    <property type="molecule type" value="Genomic_DNA"/>
</dbReference>
<protein>
    <submittedName>
        <fullName evidence="1">Acyl carrier protein</fullName>
    </submittedName>
</protein>
<organism evidence="1 2">
    <name type="scientific">Nocardia arthritidis</name>
    <dbReference type="NCBI Taxonomy" id="228602"/>
    <lineage>
        <taxon>Bacteria</taxon>
        <taxon>Bacillati</taxon>
        <taxon>Actinomycetota</taxon>
        <taxon>Actinomycetes</taxon>
        <taxon>Mycobacteriales</taxon>
        <taxon>Nocardiaceae</taxon>
        <taxon>Nocardia</taxon>
    </lineage>
</organism>
<proteinExistence type="predicted"/>
<evidence type="ECO:0000313" key="1">
    <source>
        <dbReference type="EMBL" id="QIS10717.1"/>
    </source>
</evidence>